<gene>
    <name evidence="3" type="primary">kduD_1</name>
    <name evidence="3" type="ORF">BG845_00752</name>
</gene>
<dbReference type="SUPFAM" id="SSF51735">
    <property type="entry name" value="NAD(P)-binding Rossmann-fold domains"/>
    <property type="match status" value="1"/>
</dbReference>
<dbReference type="EC" id="1.1.1.127" evidence="3"/>
<comment type="similarity">
    <text evidence="1">Belongs to the short-chain dehydrogenases/reductases (SDR) family.</text>
</comment>
<dbReference type="GO" id="GO:0048038">
    <property type="term" value="F:quinone binding"/>
    <property type="evidence" value="ECO:0007669"/>
    <property type="project" value="TreeGrafter"/>
</dbReference>
<proteinExistence type="inferred from homology"/>
<accession>A0A1Y2N7U1</accession>
<dbReference type="InterPro" id="IPR020904">
    <property type="entry name" value="Sc_DH/Rdtase_CS"/>
</dbReference>
<name>A0A1Y2N7U1_PSEAH</name>
<reference evidence="3 4" key="1">
    <citation type="submission" date="2016-09" db="EMBL/GenBank/DDBJ databases">
        <title>Pseudonocardia autotrophica DSM535, a candidate organism with high potential of specific P450 cytochromes.</title>
        <authorList>
            <person name="Grumaz C."/>
            <person name="Vainshtein Y."/>
            <person name="Kirstahler P."/>
            <person name="Sohn K."/>
        </authorList>
    </citation>
    <scope>NUCLEOTIDE SEQUENCE [LARGE SCALE GENOMIC DNA]</scope>
    <source>
        <strain evidence="3 4">DSM 535</strain>
    </source>
</reference>
<dbReference type="PROSITE" id="PS00061">
    <property type="entry name" value="ADH_SHORT"/>
    <property type="match status" value="1"/>
</dbReference>
<dbReference type="Proteomes" id="UP000194360">
    <property type="component" value="Unassembled WGS sequence"/>
</dbReference>
<evidence type="ECO:0000256" key="2">
    <source>
        <dbReference type="ARBA" id="ARBA00023002"/>
    </source>
</evidence>
<evidence type="ECO:0000313" key="4">
    <source>
        <dbReference type="Proteomes" id="UP000194360"/>
    </source>
</evidence>
<dbReference type="OrthoDB" id="517007at2"/>
<protein>
    <submittedName>
        <fullName evidence="3">2-dehydro-3-deoxy-D-gluconate 5-dehydrogenase</fullName>
        <ecNumber evidence="3">1.1.1.127</ecNumber>
    </submittedName>
</protein>
<dbReference type="EMBL" id="MIGB01000003">
    <property type="protein sequence ID" value="OSY43147.1"/>
    <property type="molecule type" value="Genomic_DNA"/>
</dbReference>
<dbReference type="InterPro" id="IPR036291">
    <property type="entry name" value="NAD(P)-bd_dom_sf"/>
</dbReference>
<sequence>MNPSFRLDGRVAVVTGASSGLGLRFAGVLAAAGADVVVGARRAAALTAAQDAVRAAGRRCVAVPTDVTDDGDCARLADAAVRELGRLDVLVNNAGTGYAARAESDDDPARAAELFAVNLFGAYRMAVHAGRAMIAAGRGGSIVNIGSALGSATGPLPEAAYSASKAGVAGLTRDLAAQWSSRHGIRVNTLAPGWFASELTGQLLASDDHARRLAECASLGRIGRPEELDGPLLLLASDAGSYITGTTLAVDGGWSAR</sequence>
<keyword evidence="2 3" id="KW-0560">Oxidoreductase</keyword>
<dbReference type="RefSeq" id="WP_085911076.1">
    <property type="nucleotide sequence ID" value="NZ_AP018920.1"/>
</dbReference>
<dbReference type="GO" id="GO:0006633">
    <property type="term" value="P:fatty acid biosynthetic process"/>
    <property type="evidence" value="ECO:0007669"/>
    <property type="project" value="TreeGrafter"/>
</dbReference>
<dbReference type="Pfam" id="PF13561">
    <property type="entry name" value="adh_short_C2"/>
    <property type="match status" value="1"/>
</dbReference>
<dbReference type="GO" id="GO:0047001">
    <property type="term" value="F:2-dehydro-3-deoxy-D-gluconate 5-dehydrogenase activity"/>
    <property type="evidence" value="ECO:0007669"/>
    <property type="project" value="UniProtKB-EC"/>
</dbReference>
<evidence type="ECO:0000256" key="1">
    <source>
        <dbReference type="ARBA" id="ARBA00006484"/>
    </source>
</evidence>
<dbReference type="PRINTS" id="PR00080">
    <property type="entry name" value="SDRFAMILY"/>
</dbReference>
<dbReference type="PRINTS" id="PR00081">
    <property type="entry name" value="GDHRDH"/>
</dbReference>
<dbReference type="PANTHER" id="PTHR42760:SF133">
    <property type="entry name" value="3-OXOACYL-[ACYL-CARRIER-PROTEIN] REDUCTASE"/>
    <property type="match status" value="1"/>
</dbReference>
<dbReference type="Gene3D" id="3.40.50.720">
    <property type="entry name" value="NAD(P)-binding Rossmann-like Domain"/>
    <property type="match status" value="1"/>
</dbReference>
<dbReference type="FunFam" id="3.40.50.720:FF:000084">
    <property type="entry name" value="Short-chain dehydrogenase reductase"/>
    <property type="match status" value="1"/>
</dbReference>
<dbReference type="PANTHER" id="PTHR42760">
    <property type="entry name" value="SHORT-CHAIN DEHYDROGENASES/REDUCTASES FAMILY MEMBER"/>
    <property type="match status" value="1"/>
</dbReference>
<comment type="caution">
    <text evidence="3">The sequence shown here is derived from an EMBL/GenBank/DDBJ whole genome shotgun (WGS) entry which is preliminary data.</text>
</comment>
<dbReference type="STRING" id="2074.BG845_00752"/>
<dbReference type="AlphaFoldDB" id="A0A1Y2N7U1"/>
<keyword evidence="4" id="KW-1185">Reference proteome</keyword>
<dbReference type="InterPro" id="IPR002347">
    <property type="entry name" value="SDR_fam"/>
</dbReference>
<organism evidence="3 4">
    <name type="scientific">Pseudonocardia autotrophica</name>
    <name type="common">Amycolata autotrophica</name>
    <name type="synonym">Nocardia autotrophica</name>
    <dbReference type="NCBI Taxonomy" id="2074"/>
    <lineage>
        <taxon>Bacteria</taxon>
        <taxon>Bacillati</taxon>
        <taxon>Actinomycetota</taxon>
        <taxon>Actinomycetes</taxon>
        <taxon>Pseudonocardiales</taxon>
        <taxon>Pseudonocardiaceae</taxon>
        <taxon>Pseudonocardia</taxon>
    </lineage>
</organism>
<evidence type="ECO:0000313" key="3">
    <source>
        <dbReference type="EMBL" id="OSY43147.1"/>
    </source>
</evidence>